<protein>
    <submittedName>
        <fullName evidence="3">Epithelial cell adhesion molecule-like</fullName>
    </submittedName>
</protein>
<gene>
    <name evidence="3" type="primary">LOC108895686</name>
</gene>
<organism evidence="2 3">
    <name type="scientific">Lates calcarifer</name>
    <name type="common">Barramundi</name>
    <name type="synonym">Holocentrus calcarifer</name>
    <dbReference type="NCBI Taxonomy" id="8187"/>
    <lineage>
        <taxon>Eukaryota</taxon>
        <taxon>Metazoa</taxon>
        <taxon>Chordata</taxon>
        <taxon>Craniata</taxon>
        <taxon>Vertebrata</taxon>
        <taxon>Euteleostomi</taxon>
        <taxon>Actinopterygii</taxon>
        <taxon>Neopterygii</taxon>
        <taxon>Teleostei</taxon>
        <taxon>Neoteleostei</taxon>
        <taxon>Acanthomorphata</taxon>
        <taxon>Carangaria</taxon>
        <taxon>Carangaria incertae sedis</taxon>
        <taxon>Centropomidae</taxon>
        <taxon>Lates</taxon>
    </lineage>
</organism>
<dbReference type="PANTHER" id="PTHR14168:SF4">
    <property type="entry name" value="EPITHELIAL CELL ADHESION MOLECULE PRECURSOR"/>
    <property type="match status" value="1"/>
</dbReference>
<reference evidence="3" key="1">
    <citation type="submission" date="2025-08" db="UniProtKB">
        <authorList>
            <consortium name="RefSeq"/>
        </authorList>
    </citation>
    <scope>IDENTIFICATION</scope>
    <source>
        <tissue evidence="3">Brain</tissue>
    </source>
</reference>
<dbReference type="AlphaFoldDB" id="A0AAJ7Q937"/>
<dbReference type="RefSeq" id="XP_018550104.1">
    <property type="nucleotide sequence ID" value="XM_018694588.1"/>
</dbReference>
<evidence type="ECO:0000313" key="2">
    <source>
        <dbReference type="Proteomes" id="UP000694890"/>
    </source>
</evidence>
<proteinExistence type="predicted"/>
<dbReference type="InterPro" id="IPR049420">
    <property type="entry name" value="EPCAM-Trop-2_C"/>
</dbReference>
<dbReference type="PANTHER" id="PTHR14168">
    <property type="entry name" value="TUMOR-ASSOCIATED CALCIUM SIGNAL TRANSDUCER"/>
    <property type="match status" value="1"/>
</dbReference>
<accession>A0AAJ7Q937</accession>
<dbReference type="Pfam" id="PF21283">
    <property type="entry name" value="EPCAM-Trop-2_C"/>
    <property type="match status" value="1"/>
</dbReference>
<name>A0AAJ7Q937_LATCA</name>
<dbReference type="GO" id="GO:0016020">
    <property type="term" value="C:membrane"/>
    <property type="evidence" value="ECO:0007669"/>
    <property type="project" value="InterPro"/>
</dbReference>
<dbReference type="GeneID" id="108895686"/>
<sequence>MTYKNHKCEELVETYWVRIQLTHKPVTTPLNAPNLKAAIADAIHKRYDNFNKDMVEEVQYDPDARLIVVDVKKPMGERKSDLTNMAYYMEKDVKMLPLFKNQDKFEPTVGSQKLEMENILVYYVDEKAPTFTTDRASGGVFDPQTLSLTLVLAACCFTILQVSN</sequence>
<dbReference type="Proteomes" id="UP000694890">
    <property type="component" value="Linkage group LG16_LG22"/>
</dbReference>
<dbReference type="InterPro" id="IPR043406">
    <property type="entry name" value="EPCAM/Trop-2"/>
</dbReference>
<evidence type="ECO:0000259" key="1">
    <source>
        <dbReference type="Pfam" id="PF21283"/>
    </source>
</evidence>
<dbReference type="KEGG" id="lcf:108895686"/>
<feature type="domain" description="EPCAM/Trop-2 C-terminal" evidence="1">
    <location>
        <begin position="14"/>
        <end position="125"/>
    </location>
</feature>
<evidence type="ECO:0000313" key="3">
    <source>
        <dbReference type="RefSeq" id="XP_018550104.1"/>
    </source>
</evidence>